<feature type="transmembrane region" description="Helical" evidence="2">
    <location>
        <begin position="508"/>
        <end position="532"/>
    </location>
</feature>
<feature type="region of interest" description="Disordered" evidence="1">
    <location>
        <begin position="383"/>
        <end position="402"/>
    </location>
</feature>
<feature type="transmembrane region" description="Helical" evidence="2">
    <location>
        <begin position="568"/>
        <end position="585"/>
    </location>
</feature>
<protein>
    <submittedName>
        <fullName evidence="3">Glycosyltransferase family 2 protein</fullName>
        <ecNumber evidence="3">2.4.-.-</ecNumber>
    </submittedName>
</protein>
<dbReference type="Pfam" id="PF13641">
    <property type="entry name" value="Glyco_tranf_2_3"/>
    <property type="match status" value="1"/>
</dbReference>
<keyword evidence="3" id="KW-0808">Transferase</keyword>
<dbReference type="EMBL" id="JBHSWJ010000002">
    <property type="protein sequence ID" value="MFC6714745.1"/>
    <property type="molecule type" value="Genomic_DNA"/>
</dbReference>
<dbReference type="InterPro" id="IPR029044">
    <property type="entry name" value="Nucleotide-diphossugar_trans"/>
</dbReference>
<feature type="transmembrane region" description="Helical" evidence="2">
    <location>
        <begin position="332"/>
        <end position="351"/>
    </location>
</feature>
<feature type="compositionally biased region" description="Polar residues" evidence="1">
    <location>
        <begin position="383"/>
        <end position="394"/>
    </location>
</feature>
<dbReference type="Proteomes" id="UP001596356">
    <property type="component" value="Unassembled WGS sequence"/>
</dbReference>
<feature type="transmembrane region" description="Helical" evidence="2">
    <location>
        <begin position="782"/>
        <end position="803"/>
    </location>
</feature>
<feature type="transmembrane region" description="Helical" evidence="2">
    <location>
        <begin position="296"/>
        <end position="320"/>
    </location>
</feature>
<dbReference type="GO" id="GO:0016757">
    <property type="term" value="F:glycosyltransferase activity"/>
    <property type="evidence" value="ECO:0007669"/>
    <property type="project" value="UniProtKB-KW"/>
</dbReference>
<feature type="transmembrane region" description="Helical" evidence="2">
    <location>
        <begin position="597"/>
        <end position="625"/>
    </location>
</feature>
<feature type="transmembrane region" description="Helical" evidence="2">
    <location>
        <begin position="751"/>
        <end position="770"/>
    </location>
</feature>
<dbReference type="InterPro" id="IPR050834">
    <property type="entry name" value="Glycosyltransf_2"/>
</dbReference>
<dbReference type="RefSeq" id="WP_377823371.1">
    <property type="nucleotide sequence ID" value="NZ_JBHSWJ010000002.1"/>
</dbReference>
<accession>A0ABW2AV23</accession>
<feature type="transmembrane region" description="Helical" evidence="2">
    <location>
        <begin position="1033"/>
        <end position="1053"/>
    </location>
</feature>
<gene>
    <name evidence="3" type="ORF">ACFQBT_13370</name>
</gene>
<dbReference type="PANTHER" id="PTHR43685:SF3">
    <property type="entry name" value="SLR2126 PROTEIN"/>
    <property type="match status" value="1"/>
</dbReference>
<dbReference type="Gene3D" id="3.90.550.10">
    <property type="entry name" value="Spore Coat Polysaccharide Biosynthesis Protein SpsA, Chain A"/>
    <property type="match status" value="1"/>
</dbReference>
<dbReference type="SUPFAM" id="SSF53448">
    <property type="entry name" value="Nucleotide-diphospho-sugar transferases"/>
    <property type="match status" value="1"/>
</dbReference>
<keyword evidence="2" id="KW-0812">Transmembrane</keyword>
<evidence type="ECO:0000313" key="4">
    <source>
        <dbReference type="Proteomes" id="UP001596356"/>
    </source>
</evidence>
<name>A0ABW2AV23_9MICO</name>
<keyword evidence="3" id="KW-0328">Glycosyltransferase</keyword>
<keyword evidence="2" id="KW-0472">Membrane</keyword>
<feature type="transmembrane region" description="Helical" evidence="2">
    <location>
        <begin position="686"/>
        <end position="703"/>
    </location>
</feature>
<evidence type="ECO:0000256" key="1">
    <source>
        <dbReference type="SAM" id="MobiDB-lite"/>
    </source>
</evidence>
<keyword evidence="2" id="KW-1133">Transmembrane helix</keyword>
<organism evidence="3 4">
    <name type="scientific">Branchiibius cervicis</name>
    <dbReference type="NCBI Taxonomy" id="908252"/>
    <lineage>
        <taxon>Bacteria</taxon>
        <taxon>Bacillati</taxon>
        <taxon>Actinomycetota</taxon>
        <taxon>Actinomycetes</taxon>
        <taxon>Micrococcales</taxon>
        <taxon>Dermacoccaceae</taxon>
        <taxon>Branchiibius</taxon>
    </lineage>
</organism>
<keyword evidence="4" id="KW-1185">Reference proteome</keyword>
<feature type="transmembrane region" description="Helical" evidence="2">
    <location>
        <begin position="544"/>
        <end position="561"/>
    </location>
</feature>
<reference evidence="4" key="1">
    <citation type="journal article" date="2019" name="Int. J. Syst. Evol. Microbiol.">
        <title>The Global Catalogue of Microorganisms (GCM) 10K type strain sequencing project: providing services to taxonomists for standard genome sequencing and annotation.</title>
        <authorList>
            <consortium name="The Broad Institute Genomics Platform"/>
            <consortium name="The Broad Institute Genome Sequencing Center for Infectious Disease"/>
            <person name="Wu L."/>
            <person name="Ma J."/>
        </authorList>
    </citation>
    <scope>NUCLEOTIDE SEQUENCE [LARGE SCALE GENOMIC DNA]</scope>
    <source>
        <strain evidence="4">NBRC 106593</strain>
    </source>
</reference>
<comment type="caution">
    <text evidence="3">The sequence shown here is derived from an EMBL/GenBank/DDBJ whole genome shotgun (WGS) entry which is preliminary data.</text>
</comment>
<dbReference type="PANTHER" id="PTHR43685">
    <property type="entry name" value="GLYCOSYLTRANSFERASE"/>
    <property type="match status" value="1"/>
</dbReference>
<feature type="transmembrane region" description="Helical" evidence="2">
    <location>
        <begin position="710"/>
        <end position="731"/>
    </location>
</feature>
<dbReference type="EC" id="2.4.-.-" evidence="3"/>
<evidence type="ECO:0000313" key="3">
    <source>
        <dbReference type="EMBL" id="MFC6714745.1"/>
    </source>
</evidence>
<evidence type="ECO:0000256" key="2">
    <source>
        <dbReference type="SAM" id="Phobius"/>
    </source>
</evidence>
<sequence>MTTLTTVTDSGSAPDSSDATAVQVTAVLVVQDDRPELLTGTFSALTALTRRPERLVLVDATPQRTLRDLLEAPAAAGLHAAYDDLPVITAASGAAFADIIDEAVEALPDPGEDVVVGKRRRSRARRRAIRPRDRREWFWLLHQDDRPAPDSLQMLMAVVSRSTRVGIAGGKIVAGDDSRRLLHVGLDITRTGRVVPLLGADETDQGQHDTRRDVISVSTSGMLVRRDVYTGLGGFDPAFDGDGDALDLCWRAHLTGHQVVIVPQATVFTEAGTANREDTRPVRIQRRFRQIALARCSWLGLPFMWLWTVLGGAVLAGALLLGKRPRAAGHELATATAGFGFARILGARFRFLRQRSVSRRSLRQLFVPARTAIGAWWASMGQRTGDASSVTGDLNSRESEEAQELPQDLNQASFFAGPAPWAGVITIAAALLWWRHALGAGVITGTGWGLRGGELLPFATDASGVWHTYVDAWQGAGLGHPNVPTPVLALLAVPTWLVQALPWVTTSAAAAVTVSWLLIGTVPLSGLTAYLAGRVATRAPWPRTAAALLWAFLPIVTGALRDGRLGPALAHILLPLALAAVLRIGSARRRVVSTAGAILLLTALGGLSPVSMLALMALALGIVVIGPGRARAHAATAVIVPWLLLGRWSWQALPADWRMLLAGPGQLADPSRVAPWHLALLQPGDGWPWLGVPVVVLGVLGLVRSGFARAHVALAVLGLAGLAGGLFASHLALVDTATGVRTPWAGTPLDLYAAALLGAALLGVRGWSPADGRLVATGLRRSVAVVCGASVVAGLGVAGYQIWRTPQRTVVAADDVVPAFVRTAIDGPRAERALILRTGSTTSFELVGREVGGPARDLRSALAGGAATAAVVRSLLIGGTPGATLTRQLHDLGVGYVLVDGPGSTAVAALKVSGAVTQAGDGDRVWRVLPLEDGARNVGVSRVVLAAGDSPSSAVDVVDVDGLHSRTTQAVTDEAGARTLVLAEGQGWSRHGSVSLDGVRLSAVPGSDWPAYRLPAAANGRLSIDPGLADGRWLWAQGVLLLLVVYFAIPFGARRRDQS</sequence>
<proteinExistence type="predicted"/>
<feature type="transmembrane region" description="Helical" evidence="2">
    <location>
        <begin position="414"/>
        <end position="434"/>
    </location>
</feature>